<reference evidence="2 3" key="1">
    <citation type="submission" date="2011-08" db="EMBL/GenBank/DDBJ databases">
        <title>The Genome Sequence of Selenomonas infelix ATCC 43532.</title>
        <authorList>
            <consortium name="The Broad Institute Genome Sequencing Platform"/>
            <person name="Earl A."/>
            <person name="Ward D."/>
            <person name="Feldgarden M."/>
            <person name="Gevers D."/>
            <person name="Izard J."/>
            <person name="Blanton J.M."/>
            <person name="Baranova O.V."/>
            <person name="Dewhirst F.E."/>
            <person name="Young S.K."/>
            <person name="Zeng Q."/>
            <person name="Gargeya S."/>
            <person name="Fitzgerald M."/>
            <person name="Haas B."/>
            <person name="Abouelleil A."/>
            <person name="Alvarado L."/>
            <person name="Arachchi H.M."/>
            <person name="Berlin A."/>
            <person name="Brown A."/>
            <person name="Chapman S.B."/>
            <person name="Chen Z."/>
            <person name="Dunbar C."/>
            <person name="Freedman E."/>
            <person name="Gearin G."/>
            <person name="Gellesch M."/>
            <person name="Goldberg J."/>
            <person name="Griggs A."/>
            <person name="Gujja S."/>
            <person name="Heiman D."/>
            <person name="Howarth C."/>
            <person name="Larson L."/>
            <person name="Lui A."/>
            <person name="MacDonald P.J.P."/>
            <person name="Montmayeur A."/>
            <person name="Murphy C."/>
            <person name="Neiman D."/>
            <person name="Pearson M."/>
            <person name="Priest M."/>
            <person name="Roberts A."/>
            <person name="Saif S."/>
            <person name="Shea T."/>
            <person name="Shenoy N."/>
            <person name="Sisk P."/>
            <person name="Stolte C."/>
            <person name="Sykes S."/>
            <person name="Wortman J."/>
            <person name="Nusbaum C."/>
            <person name="Birren B."/>
        </authorList>
    </citation>
    <scope>NUCLEOTIDE SEQUENCE [LARGE SCALE GENOMIC DNA]</scope>
    <source>
        <strain evidence="2 3">ATCC 43532</strain>
    </source>
</reference>
<dbReference type="AlphaFoldDB" id="G5GLC1"/>
<dbReference type="Proteomes" id="UP000004129">
    <property type="component" value="Unassembled WGS sequence"/>
</dbReference>
<dbReference type="HOGENOM" id="CLU_201633_0_0_9"/>
<name>G5GLC1_9FIRM</name>
<dbReference type="RefSeq" id="WP_006691505.1">
    <property type="nucleotide sequence ID" value="NZ_JH376797.1"/>
</dbReference>
<comment type="caution">
    <text evidence="2">The sequence shown here is derived from an EMBL/GenBank/DDBJ whole genome shotgun (WGS) entry which is preliminary data.</text>
</comment>
<evidence type="ECO:0000313" key="2">
    <source>
        <dbReference type="EMBL" id="EHG22666.1"/>
    </source>
</evidence>
<dbReference type="EMBL" id="ACZM01000001">
    <property type="protein sequence ID" value="EHG22666.1"/>
    <property type="molecule type" value="Genomic_DNA"/>
</dbReference>
<dbReference type="STRING" id="679201.HMPREF9334_00051"/>
<protein>
    <submittedName>
        <fullName evidence="2">Uncharacterized protein</fullName>
    </submittedName>
</protein>
<organism evidence="2 3">
    <name type="scientific">Selenomonas infelix ATCC 43532</name>
    <dbReference type="NCBI Taxonomy" id="679201"/>
    <lineage>
        <taxon>Bacteria</taxon>
        <taxon>Bacillati</taxon>
        <taxon>Bacillota</taxon>
        <taxon>Negativicutes</taxon>
        <taxon>Selenomonadales</taxon>
        <taxon>Selenomonadaceae</taxon>
        <taxon>Selenomonas</taxon>
    </lineage>
</organism>
<keyword evidence="3" id="KW-1185">Reference proteome</keyword>
<feature type="region of interest" description="Disordered" evidence="1">
    <location>
        <begin position="1"/>
        <end position="25"/>
    </location>
</feature>
<gene>
    <name evidence="2" type="ORF">HMPREF9334_00051</name>
</gene>
<evidence type="ECO:0000256" key="1">
    <source>
        <dbReference type="SAM" id="MobiDB-lite"/>
    </source>
</evidence>
<proteinExistence type="predicted"/>
<accession>G5GLC1</accession>
<sequence length="69" mass="7892">MQRKIEDYADIIHLPRPTSKTHPPMSLHDRAGQFAPFSALTRLHSAAKRMEEEAANGYMDAPQQFGRNR</sequence>
<evidence type="ECO:0000313" key="3">
    <source>
        <dbReference type="Proteomes" id="UP000004129"/>
    </source>
</evidence>
<dbReference type="PATRIC" id="fig|679201.3.peg.50"/>
<dbReference type="OrthoDB" id="361760at2"/>